<dbReference type="EMBL" id="KN838463">
    <property type="protein sequence ID" value="KIJ22288.1"/>
    <property type="molecule type" value="Genomic_DNA"/>
</dbReference>
<reference evidence="2 3" key="1">
    <citation type="submission" date="2014-06" db="EMBL/GenBank/DDBJ databases">
        <title>Evolutionary Origins and Diversification of the Mycorrhizal Mutualists.</title>
        <authorList>
            <consortium name="DOE Joint Genome Institute"/>
            <consortium name="Mycorrhizal Genomics Consortium"/>
            <person name="Kohler A."/>
            <person name="Kuo A."/>
            <person name="Nagy L.G."/>
            <person name="Floudas D."/>
            <person name="Copeland A."/>
            <person name="Barry K.W."/>
            <person name="Cichocki N."/>
            <person name="Veneault-Fourrey C."/>
            <person name="LaButti K."/>
            <person name="Lindquist E.A."/>
            <person name="Lipzen A."/>
            <person name="Lundell T."/>
            <person name="Morin E."/>
            <person name="Murat C."/>
            <person name="Riley R."/>
            <person name="Ohm R."/>
            <person name="Sun H."/>
            <person name="Tunlid A."/>
            <person name="Henrissat B."/>
            <person name="Grigoriev I.V."/>
            <person name="Hibbett D.S."/>
            <person name="Martin F."/>
        </authorList>
    </citation>
    <scope>NUCLEOTIDE SEQUENCE [LARGE SCALE GENOMIC DNA]</scope>
    <source>
        <strain evidence="2 3">SS14</strain>
    </source>
</reference>
<evidence type="ECO:0000313" key="3">
    <source>
        <dbReference type="Proteomes" id="UP000054279"/>
    </source>
</evidence>
<dbReference type="HOGENOM" id="CLU_1732622_0_0_1"/>
<keyword evidence="3" id="KW-1185">Reference proteome</keyword>
<feature type="region of interest" description="Disordered" evidence="1">
    <location>
        <begin position="78"/>
        <end position="109"/>
    </location>
</feature>
<name>A0A0C9T0Q1_SPHS4</name>
<evidence type="ECO:0000256" key="1">
    <source>
        <dbReference type="SAM" id="MobiDB-lite"/>
    </source>
</evidence>
<feature type="compositionally biased region" description="Pro residues" evidence="1">
    <location>
        <begin position="78"/>
        <end position="93"/>
    </location>
</feature>
<dbReference type="Proteomes" id="UP000054279">
    <property type="component" value="Unassembled WGS sequence"/>
</dbReference>
<organism evidence="2 3">
    <name type="scientific">Sphaerobolus stellatus (strain SS14)</name>
    <dbReference type="NCBI Taxonomy" id="990650"/>
    <lineage>
        <taxon>Eukaryota</taxon>
        <taxon>Fungi</taxon>
        <taxon>Dikarya</taxon>
        <taxon>Basidiomycota</taxon>
        <taxon>Agaricomycotina</taxon>
        <taxon>Agaricomycetes</taxon>
        <taxon>Phallomycetidae</taxon>
        <taxon>Geastrales</taxon>
        <taxon>Sphaerobolaceae</taxon>
        <taxon>Sphaerobolus</taxon>
    </lineage>
</organism>
<gene>
    <name evidence="2" type="ORF">M422DRAFT_277352</name>
</gene>
<feature type="compositionally biased region" description="Basic and acidic residues" evidence="1">
    <location>
        <begin position="96"/>
        <end position="109"/>
    </location>
</feature>
<proteinExistence type="predicted"/>
<accession>A0A0C9T0Q1</accession>
<protein>
    <submittedName>
        <fullName evidence="2">Uncharacterized protein</fullName>
    </submittedName>
</protein>
<dbReference type="AlphaFoldDB" id="A0A0C9T0Q1"/>
<evidence type="ECO:0000313" key="2">
    <source>
        <dbReference type="EMBL" id="KIJ22288.1"/>
    </source>
</evidence>
<sequence length="151" mass="17690">MDMNPYPAFWEITETWRNLTSPTSNIYFDSGDSVTCDLNTRDKSFIVCRIRTYSSTLHVKLSLLLLFLHYILMTGPLLPRPQQPATRPKPPPLSTEQRKANVRKSQDKEEAIHEDISELMEMIDTRITKLSKKHSKKNDYFRMHLYLTSEV</sequence>